<evidence type="ECO:0000256" key="1">
    <source>
        <dbReference type="SAM" id="MobiDB-lite"/>
    </source>
</evidence>
<dbReference type="STRING" id="98403.A0A151GTP7"/>
<feature type="transmembrane region" description="Helical" evidence="2">
    <location>
        <begin position="63"/>
        <end position="83"/>
    </location>
</feature>
<sequence>MAVYTTRPHSDTKPLILSTSTASLDTQLSTAEVTSATAVSHLVGGETRNEDRSGDRLTTGQKAGATLGSVTLAGLALGILMLIRHRRKKRRKSDSEHSKISESVQRRDTWGYHVEKDVGNGDDDWKSRPTHPNQNPTPPLPLPKAYNRSSWGPGEIGLAISPPHSSSPSHSTRRVSKLLPAKPTLAPDAPKNSHQPEHEIVKTPQQRLLRLVDPSPPNSRSKNFQPPAPPLLTIPKQEDFRKMVGISRLGRGSTVTEFEEDGGTCQSPEGQIWVLPSATPGSTVFYVADKNGNWTLGDRKKASPADDLATGRLNTGASPKATMENSVSLPTANKTRMVDEAPTRLPSEAPEVAVPTTAMTGNPTGTPPLSTEELHQTALPKPLFSTHPNPRHVSTTRRSSIQKYGRPRAASTESSVTVISTSPMIGGKWRSPEPSRVNLSPITESPRPKDGHSQITHPRTGDRDCGTMAASKPVERLLMRPILGRPVGRPSPTLGMYQSPAVPDPAAYSAVRGGSGVVENPALLRTGLPTVRIVEPSPELEDDRDRLPSVKTRVAALRASIAPERRTYRQTSTSETENRQKLHELEMCQNLKPIHPLTGVEHQPQPQPPSTPHHGLHDAPSQSPQPYLPFQPSLAAHGGHNDHFLSQSLIAKNLDSGSASQMGVPTKGQGQSTSESNGRHESIGSASLAAETMTPRQLPSGDDLAPASLWVPRLTPSRRGDDLFLNVH</sequence>
<feature type="compositionally biased region" description="Basic and acidic residues" evidence="1">
    <location>
        <begin position="93"/>
        <end position="127"/>
    </location>
</feature>
<proteinExistence type="predicted"/>
<feature type="compositionally biased region" description="Polar residues" evidence="1">
    <location>
        <begin position="657"/>
        <end position="676"/>
    </location>
</feature>
<evidence type="ECO:0000313" key="4">
    <source>
        <dbReference type="Proteomes" id="UP000076580"/>
    </source>
</evidence>
<feature type="region of interest" description="Disordered" evidence="1">
    <location>
        <begin position="596"/>
        <end position="641"/>
    </location>
</feature>
<feature type="compositionally biased region" description="Low complexity" evidence="1">
    <location>
        <begin position="161"/>
        <end position="170"/>
    </location>
</feature>
<evidence type="ECO:0000313" key="3">
    <source>
        <dbReference type="EMBL" id="KYK60450.1"/>
    </source>
</evidence>
<feature type="region of interest" description="Disordered" evidence="1">
    <location>
        <begin position="86"/>
        <end position="233"/>
    </location>
</feature>
<feature type="compositionally biased region" description="Low complexity" evidence="1">
    <location>
        <begin position="411"/>
        <end position="422"/>
    </location>
</feature>
<gene>
    <name evidence="3" type="ORF">DCS_01587</name>
</gene>
<comment type="caution">
    <text evidence="3">The sequence shown here is derived from an EMBL/GenBank/DDBJ whole genome shotgun (WGS) entry which is preliminary data.</text>
</comment>
<feature type="compositionally biased region" description="Polar residues" evidence="1">
    <location>
        <begin position="386"/>
        <end position="402"/>
    </location>
</feature>
<keyword evidence="2" id="KW-0472">Membrane</keyword>
<feature type="region of interest" description="Disordered" evidence="1">
    <location>
        <begin position="295"/>
        <end position="325"/>
    </location>
</feature>
<reference evidence="3 4" key="1">
    <citation type="journal article" date="2016" name="Sci. Rep.">
        <title>Insights into Adaptations to a Near-Obligate Nematode Endoparasitic Lifestyle from the Finished Genome of Drechmeria coniospora.</title>
        <authorList>
            <person name="Zhang L."/>
            <person name="Zhou Z."/>
            <person name="Guo Q."/>
            <person name="Fokkens L."/>
            <person name="Miskei M."/>
            <person name="Pocsi I."/>
            <person name="Zhang W."/>
            <person name="Chen M."/>
            <person name="Wang L."/>
            <person name="Sun Y."/>
            <person name="Donzelli B.G."/>
            <person name="Gibson D.M."/>
            <person name="Nelson D.R."/>
            <person name="Luo J.G."/>
            <person name="Rep M."/>
            <person name="Liu H."/>
            <person name="Yang S."/>
            <person name="Wang J."/>
            <person name="Krasnoff S.B."/>
            <person name="Xu Y."/>
            <person name="Molnar I."/>
            <person name="Lin M."/>
        </authorList>
    </citation>
    <scope>NUCLEOTIDE SEQUENCE [LARGE SCALE GENOMIC DNA]</scope>
    <source>
        <strain evidence="3 4">ARSEF 6962</strain>
    </source>
</reference>
<feature type="region of interest" description="Disordered" evidence="1">
    <location>
        <begin position="657"/>
        <end position="682"/>
    </location>
</feature>
<dbReference type="RefSeq" id="XP_040659802.1">
    <property type="nucleotide sequence ID" value="XM_040798919.1"/>
</dbReference>
<feature type="region of interest" description="Disordered" evidence="1">
    <location>
        <begin position="42"/>
        <end position="61"/>
    </location>
</feature>
<name>A0A151GTP7_DRECN</name>
<dbReference type="InParanoid" id="A0A151GTP7"/>
<organism evidence="3 4">
    <name type="scientific">Drechmeria coniospora</name>
    <name type="common">Nematophagous fungus</name>
    <name type="synonym">Meria coniospora</name>
    <dbReference type="NCBI Taxonomy" id="98403"/>
    <lineage>
        <taxon>Eukaryota</taxon>
        <taxon>Fungi</taxon>
        <taxon>Dikarya</taxon>
        <taxon>Ascomycota</taxon>
        <taxon>Pezizomycotina</taxon>
        <taxon>Sordariomycetes</taxon>
        <taxon>Hypocreomycetidae</taxon>
        <taxon>Hypocreales</taxon>
        <taxon>Ophiocordycipitaceae</taxon>
        <taxon>Drechmeria</taxon>
    </lineage>
</organism>
<keyword evidence="4" id="KW-1185">Reference proteome</keyword>
<accession>A0A151GTP7</accession>
<dbReference type="GeneID" id="63714230"/>
<feature type="compositionally biased region" description="Polar residues" evidence="1">
    <location>
        <begin position="312"/>
        <end position="325"/>
    </location>
</feature>
<protein>
    <submittedName>
        <fullName evidence="3">Uncharacterized protein</fullName>
    </submittedName>
</protein>
<dbReference type="EMBL" id="LAYC01000001">
    <property type="protein sequence ID" value="KYK60450.1"/>
    <property type="molecule type" value="Genomic_DNA"/>
</dbReference>
<dbReference type="AlphaFoldDB" id="A0A151GTP7"/>
<dbReference type="Proteomes" id="UP000076580">
    <property type="component" value="Chromosome 01"/>
</dbReference>
<feature type="region of interest" description="Disordered" evidence="1">
    <location>
        <begin position="382"/>
        <end position="466"/>
    </location>
</feature>
<keyword evidence="2" id="KW-1133">Transmembrane helix</keyword>
<evidence type="ECO:0000256" key="2">
    <source>
        <dbReference type="SAM" id="Phobius"/>
    </source>
</evidence>
<keyword evidence="2" id="KW-0812">Transmembrane</keyword>